<gene>
    <name evidence="9" type="ORF">CALMAC_LOCUS8443</name>
</gene>
<evidence type="ECO:0000256" key="1">
    <source>
        <dbReference type="ARBA" id="ARBA00004589"/>
    </source>
</evidence>
<keyword evidence="2" id="KW-0336">GPI-anchor</keyword>
<keyword evidence="4" id="KW-0732">Signal</keyword>
<dbReference type="OrthoDB" id="6806838at2759"/>
<keyword evidence="8" id="KW-0449">Lipoprotein</keyword>
<dbReference type="Pfam" id="PF17064">
    <property type="entry name" value="QVR"/>
    <property type="match status" value="1"/>
</dbReference>
<dbReference type="InterPro" id="IPR031424">
    <property type="entry name" value="QVR-like"/>
</dbReference>
<evidence type="ECO:0000256" key="4">
    <source>
        <dbReference type="ARBA" id="ARBA00022729"/>
    </source>
</evidence>
<evidence type="ECO:0000256" key="2">
    <source>
        <dbReference type="ARBA" id="ARBA00022622"/>
    </source>
</evidence>
<organism evidence="9 10">
    <name type="scientific">Callosobruchus maculatus</name>
    <name type="common">Southern cowpea weevil</name>
    <name type="synonym">Pulse bruchid</name>
    <dbReference type="NCBI Taxonomy" id="64391"/>
    <lineage>
        <taxon>Eukaryota</taxon>
        <taxon>Metazoa</taxon>
        <taxon>Ecdysozoa</taxon>
        <taxon>Arthropoda</taxon>
        <taxon>Hexapoda</taxon>
        <taxon>Insecta</taxon>
        <taxon>Pterygota</taxon>
        <taxon>Neoptera</taxon>
        <taxon>Endopterygota</taxon>
        <taxon>Coleoptera</taxon>
        <taxon>Polyphaga</taxon>
        <taxon>Cucujiformia</taxon>
        <taxon>Chrysomeloidea</taxon>
        <taxon>Chrysomelidae</taxon>
        <taxon>Bruchinae</taxon>
        <taxon>Bruchini</taxon>
        <taxon>Callosobruchus</taxon>
    </lineage>
</organism>
<evidence type="ECO:0000256" key="3">
    <source>
        <dbReference type="ARBA" id="ARBA00022692"/>
    </source>
</evidence>
<dbReference type="GO" id="GO:0032222">
    <property type="term" value="P:regulation of synaptic transmission, cholinergic"/>
    <property type="evidence" value="ECO:0007669"/>
    <property type="project" value="InterPro"/>
</dbReference>
<evidence type="ECO:0000256" key="6">
    <source>
        <dbReference type="ARBA" id="ARBA00023136"/>
    </source>
</evidence>
<comment type="subcellular location">
    <subcellularLocation>
        <location evidence="1">Membrane</location>
        <topology evidence="1">Lipid-anchor</topology>
        <topology evidence="1">GPI-anchor</topology>
    </subcellularLocation>
</comment>
<protein>
    <recommendedName>
        <fullName evidence="11">Protein sleepless</fullName>
    </recommendedName>
</protein>
<dbReference type="GO" id="GO:0098552">
    <property type="term" value="C:side of membrane"/>
    <property type="evidence" value="ECO:0007669"/>
    <property type="project" value="UniProtKB-KW"/>
</dbReference>
<dbReference type="Proteomes" id="UP000410492">
    <property type="component" value="Unassembled WGS sequence"/>
</dbReference>
<evidence type="ECO:0000313" key="9">
    <source>
        <dbReference type="EMBL" id="VEN46298.1"/>
    </source>
</evidence>
<name>A0A653CEK6_CALMS</name>
<evidence type="ECO:0000256" key="5">
    <source>
        <dbReference type="ARBA" id="ARBA00022989"/>
    </source>
</evidence>
<keyword evidence="3" id="KW-0812">Transmembrane</keyword>
<dbReference type="EMBL" id="CAACVG010007614">
    <property type="protein sequence ID" value="VEN46298.1"/>
    <property type="molecule type" value="Genomic_DNA"/>
</dbReference>
<dbReference type="GO" id="GO:0030431">
    <property type="term" value="P:sleep"/>
    <property type="evidence" value="ECO:0007669"/>
    <property type="project" value="InterPro"/>
</dbReference>
<keyword evidence="7" id="KW-0325">Glycoprotein</keyword>
<keyword evidence="6" id="KW-0472">Membrane</keyword>
<accession>A0A653CEK6</accession>
<sequence>MITYFSYYKYIIMGSCKIALVLAVAFIAIASVNSYRCYTCNSLQDKDCYKPQSPNNSVFYDCDLITKDAPCAKVSLILRGTAIVTRSCILRGETCDDIKKAINERHIELTWMTDCKICKGDFCNAD</sequence>
<dbReference type="InterPro" id="IPR050975">
    <property type="entry name" value="Sleep_regulator"/>
</dbReference>
<keyword evidence="5" id="KW-1133">Transmembrane helix</keyword>
<dbReference type="PANTHER" id="PTHR33562">
    <property type="entry name" value="ATILLA, ISOFORM B-RELATED-RELATED"/>
    <property type="match status" value="1"/>
</dbReference>
<evidence type="ECO:0008006" key="11">
    <source>
        <dbReference type="Google" id="ProtNLM"/>
    </source>
</evidence>
<keyword evidence="10" id="KW-1185">Reference proteome</keyword>
<evidence type="ECO:0000256" key="8">
    <source>
        <dbReference type="ARBA" id="ARBA00023288"/>
    </source>
</evidence>
<evidence type="ECO:0000313" key="10">
    <source>
        <dbReference type="Proteomes" id="UP000410492"/>
    </source>
</evidence>
<dbReference type="AlphaFoldDB" id="A0A653CEK6"/>
<reference evidence="9 10" key="1">
    <citation type="submission" date="2019-01" db="EMBL/GenBank/DDBJ databases">
        <authorList>
            <person name="Sayadi A."/>
        </authorList>
    </citation>
    <scope>NUCLEOTIDE SEQUENCE [LARGE SCALE GENOMIC DNA]</scope>
</reference>
<proteinExistence type="predicted"/>
<evidence type="ECO:0000256" key="7">
    <source>
        <dbReference type="ARBA" id="ARBA00023180"/>
    </source>
</evidence>